<dbReference type="KEGG" id="thi:THI_0215"/>
<reference key="1">
    <citation type="submission" date="2009-07" db="EMBL/GenBank/DDBJ databases">
        <authorList>
            <person name="Genoscope - CEA"/>
        </authorList>
    </citation>
    <scope>NUCLEOTIDE SEQUENCE</scope>
    <source>
        <strain>3As</strain>
    </source>
</reference>
<evidence type="ECO:0000313" key="4">
    <source>
        <dbReference type="Proteomes" id="UP000002372"/>
    </source>
</evidence>
<keyword evidence="5" id="KW-1185">Reference proteome</keyword>
<dbReference type="Proteomes" id="UP000002372">
    <property type="component" value="Chromosome"/>
</dbReference>
<organism evidence="1 4">
    <name type="scientific">Thiomonas arsenitoxydans (strain DSM 22701 / CIP 110005 / 3As)</name>
    <dbReference type="NCBI Taxonomy" id="426114"/>
    <lineage>
        <taxon>Bacteria</taxon>
        <taxon>Pseudomonadati</taxon>
        <taxon>Pseudomonadota</taxon>
        <taxon>Betaproteobacteria</taxon>
        <taxon>Burkholderiales</taxon>
        <taxon>Thiomonas</taxon>
    </lineage>
</organism>
<evidence type="ECO:0000313" key="5">
    <source>
        <dbReference type="Proteomes" id="UP000078599"/>
    </source>
</evidence>
<dbReference type="EMBL" id="CTRI01000003">
    <property type="protein sequence ID" value="CQR27850.1"/>
    <property type="molecule type" value="Genomic_DNA"/>
</dbReference>
<evidence type="ECO:0000313" key="3">
    <source>
        <dbReference type="EMBL" id="MBN8743864.1"/>
    </source>
</evidence>
<dbReference type="Proteomes" id="UP000664800">
    <property type="component" value="Unassembled WGS sequence"/>
</dbReference>
<dbReference type="RefSeq" id="WP_013104356.1">
    <property type="nucleotide sequence ID" value="NC_014145.1"/>
</dbReference>
<gene>
    <name evidence="1" type="ordered locus">THI_0215</name>
    <name evidence="3" type="ORF">J0I24_06110</name>
    <name evidence="2" type="ORF">THICB1_110237</name>
</gene>
<dbReference type="HOGENOM" id="CLU_2866402_0_0_4"/>
<dbReference type="OrthoDB" id="5438043at2"/>
<dbReference type="AlphaFoldDB" id="D6CQS8"/>
<reference evidence="2 5" key="4">
    <citation type="submission" date="2015-03" db="EMBL/GenBank/DDBJ databases">
        <authorList>
            <person name="Regsiter A."/>
            <person name="william w."/>
        </authorList>
    </citation>
    <scope>NUCLEOTIDE SEQUENCE [LARGE SCALE GENOMIC DNA]</scope>
    <source>
        <strain evidence="2 5">CB1</strain>
    </source>
</reference>
<name>D6CQS8_THIA3</name>
<dbReference type="Proteomes" id="UP000078599">
    <property type="component" value="Unassembled WGS sequence"/>
</dbReference>
<dbReference type="EMBL" id="FP475956">
    <property type="protein sequence ID" value="CAZ86969.1"/>
    <property type="molecule type" value="Genomic_DNA"/>
</dbReference>
<reference evidence="4" key="2">
    <citation type="journal article" date="2010" name="PLoS Genet.">
        <title>Structure, function, and evolution of the Thiomonas spp. genome.</title>
        <authorList>
            <person name="Arsene-Ploetze F."/>
            <person name="Koechler S."/>
            <person name="Marchal M."/>
            <person name="Coppee J.Y."/>
            <person name="Chandler M."/>
            <person name="Bonnefoy V."/>
            <person name="Brochier-Armanet C."/>
            <person name="Barakat M."/>
            <person name="Barbe V."/>
            <person name="Battaglia-Brunet F."/>
            <person name="Bruneel O."/>
            <person name="Bryan C.G."/>
            <person name="Cleiss-Arnold J."/>
            <person name="Cruveiller S."/>
            <person name="Erhardt M."/>
            <person name="Heinrich-Salmeron A."/>
            <person name="Hommais F."/>
            <person name="Joulian C."/>
            <person name="Krin E."/>
            <person name="Lieutaud A."/>
            <person name="Lievremont D."/>
            <person name="Michel C."/>
            <person name="Muller D."/>
            <person name="Ortet P."/>
            <person name="Proux C."/>
            <person name="Siguier P."/>
            <person name="Roche D."/>
            <person name="Rouy Z."/>
            <person name="Salvignol G."/>
            <person name="Slyemi D."/>
            <person name="Talla E."/>
            <person name="Weiss S."/>
            <person name="Weissenbach J."/>
            <person name="Medigue C."/>
            <person name="Bertin P.N."/>
        </authorList>
    </citation>
    <scope>NUCLEOTIDE SEQUENCE [LARGE SCALE GENOMIC DNA]</scope>
    <source>
        <strain evidence="4">DSM 22701 / CIP 110005 / 3As</strain>
    </source>
</reference>
<evidence type="ECO:0000313" key="2">
    <source>
        <dbReference type="EMBL" id="CQR27850.1"/>
    </source>
</evidence>
<reference evidence="1" key="3">
    <citation type="submission" date="2010-07" db="EMBL/GenBank/DDBJ databases">
        <authorList>
            <person name="Genoscope - CEA"/>
        </authorList>
    </citation>
    <scope>NUCLEOTIDE SEQUENCE</scope>
    <source>
        <strain evidence="1">3As</strain>
    </source>
</reference>
<proteinExistence type="predicted"/>
<dbReference type="EMBL" id="JAFKMR010000014">
    <property type="protein sequence ID" value="MBN8743864.1"/>
    <property type="molecule type" value="Genomic_DNA"/>
</dbReference>
<reference evidence="3" key="5">
    <citation type="submission" date="2021-02" db="EMBL/GenBank/DDBJ databases">
        <title>Thiocyanate and organic carbon inputs drive convergent selection for specific autotrophic Afipia and Thiobacillus strains within complex microbiomes.</title>
        <authorList>
            <person name="Huddy R.J."/>
            <person name="Sachdeva R."/>
            <person name="Kadzinga F."/>
            <person name="Kantor R.S."/>
            <person name="Harrison S.T.L."/>
            <person name="Banfield J.F."/>
        </authorList>
    </citation>
    <scope>NUCLEOTIDE SEQUENCE</scope>
    <source>
        <strain evidence="3">SCN18_13_7_16_R3_B_64_19</strain>
    </source>
</reference>
<evidence type="ECO:0000313" key="1">
    <source>
        <dbReference type="EMBL" id="CAZ86969.1"/>
    </source>
</evidence>
<protein>
    <submittedName>
        <fullName evidence="1">Uncharacterized protein</fullName>
    </submittedName>
</protein>
<accession>D6CQS8</accession>
<sequence length="64" mass="6775">MIAAAGIHDGSDSLDRPQSAVERIPFKAFHLESSAPIITIEAIANNEGQLIIPYHCAEALSTDG</sequence>